<protein>
    <submittedName>
        <fullName evidence="2">Uncharacterized protein</fullName>
    </submittedName>
</protein>
<accession>A0AAD4PZI4</accession>
<reference evidence="2" key="1">
    <citation type="submission" date="2021-12" db="EMBL/GenBank/DDBJ databases">
        <title>Convergent genome expansion in fungi linked to evolution of root-endophyte symbiosis.</title>
        <authorList>
            <consortium name="DOE Joint Genome Institute"/>
            <person name="Ke Y.-H."/>
            <person name="Bonito G."/>
            <person name="Liao H.-L."/>
            <person name="Looney B."/>
            <person name="Rojas-Flechas A."/>
            <person name="Nash J."/>
            <person name="Hameed K."/>
            <person name="Schadt C."/>
            <person name="Martin F."/>
            <person name="Crous P.W."/>
            <person name="Miettinen O."/>
            <person name="Magnuson J.K."/>
            <person name="Labbe J."/>
            <person name="Jacobson D."/>
            <person name="Doktycz M.J."/>
            <person name="Veneault-Fourrey C."/>
            <person name="Kuo A."/>
            <person name="Mondo S."/>
            <person name="Calhoun S."/>
            <person name="Riley R."/>
            <person name="Ohm R."/>
            <person name="LaButti K."/>
            <person name="Andreopoulos B."/>
            <person name="Pangilinan J."/>
            <person name="Nolan M."/>
            <person name="Tritt A."/>
            <person name="Clum A."/>
            <person name="Lipzen A."/>
            <person name="Daum C."/>
            <person name="Barry K."/>
            <person name="Grigoriev I.V."/>
            <person name="Vilgalys R."/>
        </authorList>
    </citation>
    <scope>NUCLEOTIDE SEQUENCE</scope>
    <source>
        <strain evidence="2">PMI_201</strain>
    </source>
</reference>
<feature type="signal peptide" evidence="1">
    <location>
        <begin position="1"/>
        <end position="21"/>
    </location>
</feature>
<dbReference type="GeneID" id="70251886"/>
<dbReference type="InterPro" id="IPR008928">
    <property type="entry name" value="6-hairpin_glycosidase_sf"/>
</dbReference>
<evidence type="ECO:0000313" key="3">
    <source>
        <dbReference type="Proteomes" id="UP001201262"/>
    </source>
</evidence>
<evidence type="ECO:0000313" key="2">
    <source>
        <dbReference type="EMBL" id="KAH8703023.1"/>
    </source>
</evidence>
<comment type="caution">
    <text evidence="2">The sequence shown here is derived from an EMBL/GenBank/DDBJ whole genome shotgun (WGS) entry which is preliminary data.</text>
</comment>
<organism evidence="2 3">
    <name type="scientific">Talaromyces proteolyticus</name>
    <dbReference type="NCBI Taxonomy" id="1131652"/>
    <lineage>
        <taxon>Eukaryota</taxon>
        <taxon>Fungi</taxon>
        <taxon>Dikarya</taxon>
        <taxon>Ascomycota</taxon>
        <taxon>Pezizomycotina</taxon>
        <taxon>Eurotiomycetes</taxon>
        <taxon>Eurotiomycetidae</taxon>
        <taxon>Eurotiales</taxon>
        <taxon>Trichocomaceae</taxon>
        <taxon>Talaromyces</taxon>
        <taxon>Talaromyces sect. Bacilispori</taxon>
    </lineage>
</organism>
<gene>
    <name evidence="2" type="ORF">BGW36DRAFT_443022</name>
</gene>
<keyword evidence="3" id="KW-1185">Reference proteome</keyword>
<dbReference type="Proteomes" id="UP001201262">
    <property type="component" value="Unassembled WGS sequence"/>
</dbReference>
<dbReference type="SUPFAM" id="SSF48208">
    <property type="entry name" value="Six-hairpin glycosidases"/>
    <property type="match status" value="1"/>
</dbReference>
<evidence type="ECO:0000256" key="1">
    <source>
        <dbReference type="SAM" id="SignalP"/>
    </source>
</evidence>
<dbReference type="EMBL" id="JAJTJA010000002">
    <property type="protein sequence ID" value="KAH8703023.1"/>
    <property type="molecule type" value="Genomic_DNA"/>
</dbReference>
<name>A0AAD4PZI4_9EURO</name>
<sequence length="936" mass="103153">MVLFLSSFALVLQARWGLSLGTPHASINNTSAKLTGKTLQLAWSNGQHNSWKLSQLDLLGITTVQTPNSSYGIFSDYATVAPSTSSVEIGAAGNYTKLQMYNVSAVGQDALQFATENDAGVYTALWSINSTYGFEAITVDISWTPKSTGWYSLLSPTVATVEDTHLKSGVIPGYWTSSIIEANNQLARHWSIGVPQVPMISVEASTTSLVSIIEDSGSNLTYAVVADPSLARDPWQSNAITQTVWQVGMSLRNFDGALSPTAVYPILGQVKSRVTGGTSLTARFWLLLSREDGWFEVNKKVTQDIYPLRDYVNKADNLESLSHRMQRIRNFLVTPASQWHLWQAMGLTVGAESTKISDVGAMWMVDAISEDPIVQNQRLPYARNFKLAQQATTGPFAGAVLGEYAQGQGASGTFVSELIHAGISSVDYVPPMSTNFYALADMGNILLFSPNDTELVSRVQLAADKMLSWQYTNGSFSVGYIKTQPTVELYPQLTDYRATWYGFIPAYKILGQKKYLKAAEQGASWYIHNAVQQGNFLGVCDDSYVIRDFHVIFGAQALLDLHEITSNETYREAAIQVARYYTLHIINHPVVDDRVRSSGGQPLQDWQISQVGMNTEHPGYSGSVNEAGPITLASHAGAFVRFYELTGEQLFLDLARAAAKGRDALVDPTSGIPSYYWSQGHSSASRFPWHGWWHLGWVTDYLLSEAHVRSKGQISFPQGFMTAKVGSHKPYGFEAGTIYGQTARLWMPVNLMNVSGPDVDFITAVSEQKDRLYVILLNEALTEKQVDLSLNPRGVYSGQFATCGKWKGLVGDIKKTRNNAWTATIPGLSHSVLEIDIALHRDPKGPEFRNFTISTSAPGEFMVNWEFWANATSWTQWRINTTSKWNSTPAQFGYNFTRTVNLTDMGVNSSSIDVRIATNIGSSTSTGYSDPVTYTL</sequence>
<dbReference type="AlphaFoldDB" id="A0AAD4PZI4"/>
<proteinExistence type="predicted"/>
<feature type="chain" id="PRO_5042209059" evidence="1">
    <location>
        <begin position="22"/>
        <end position="936"/>
    </location>
</feature>
<keyword evidence="1" id="KW-0732">Signal</keyword>
<dbReference type="GO" id="GO:0005975">
    <property type="term" value="P:carbohydrate metabolic process"/>
    <property type="evidence" value="ECO:0007669"/>
    <property type="project" value="InterPro"/>
</dbReference>
<dbReference type="RefSeq" id="XP_046076041.1">
    <property type="nucleotide sequence ID" value="XM_046221599.1"/>
</dbReference>